<keyword evidence="1" id="KW-1133">Transmembrane helix</keyword>
<reference evidence="3 4" key="1">
    <citation type="submission" date="2016-10" db="EMBL/GenBank/DDBJ databases">
        <authorList>
            <person name="de Groot N.N."/>
        </authorList>
    </citation>
    <scope>NUCLEOTIDE SEQUENCE [LARGE SCALE GENOMIC DNA]</scope>
    <source>
        <strain evidence="3 4">DSM 27375</strain>
    </source>
</reference>
<feature type="domain" description="EamA" evidence="2">
    <location>
        <begin position="148"/>
        <end position="275"/>
    </location>
</feature>
<feature type="transmembrane region" description="Helical" evidence="1">
    <location>
        <begin position="147"/>
        <end position="164"/>
    </location>
</feature>
<feature type="transmembrane region" description="Helical" evidence="1">
    <location>
        <begin position="73"/>
        <end position="90"/>
    </location>
</feature>
<dbReference type="SUPFAM" id="SSF103481">
    <property type="entry name" value="Multidrug resistance efflux transporter EmrE"/>
    <property type="match status" value="2"/>
</dbReference>
<gene>
    <name evidence="3" type="ORF">SAMN04488117_101361</name>
</gene>
<keyword evidence="1" id="KW-0472">Membrane</keyword>
<feature type="transmembrane region" description="Helical" evidence="1">
    <location>
        <begin position="96"/>
        <end position="114"/>
    </location>
</feature>
<dbReference type="AlphaFoldDB" id="A0A1G7G2S2"/>
<name>A0A1G7G2S2_9RHOB</name>
<evidence type="ECO:0000313" key="4">
    <source>
        <dbReference type="Proteomes" id="UP000182284"/>
    </source>
</evidence>
<evidence type="ECO:0000259" key="2">
    <source>
        <dbReference type="Pfam" id="PF00892"/>
    </source>
</evidence>
<dbReference type="Pfam" id="PF00892">
    <property type="entry name" value="EamA"/>
    <property type="match status" value="2"/>
</dbReference>
<proteinExistence type="predicted"/>
<dbReference type="PANTHER" id="PTHR22911:SF135">
    <property type="entry name" value="BLR4310 PROTEIN"/>
    <property type="match status" value="1"/>
</dbReference>
<dbReference type="InterPro" id="IPR000620">
    <property type="entry name" value="EamA_dom"/>
</dbReference>
<evidence type="ECO:0000256" key="1">
    <source>
        <dbReference type="SAM" id="Phobius"/>
    </source>
</evidence>
<feature type="transmembrane region" description="Helical" evidence="1">
    <location>
        <begin position="31"/>
        <end position="52"/>
    </location>
</feature>
<organism evidence="3 4">
    <name type="scientific">Celeribacter baekdonensis</name>
    <dbReference type="NCBI Taxonomy" id="875171"/>
    <lineage>
        <taxon>Bacteria</taxon>
        <taxon>Pseudomonadati</taxon>
        <taxon>Pseudomonadota</taxon>
        <taxon>Alphaproteobacteria</taxon>
        <taxon>Rhodobacterales</taxon>
        <taxon>Roseobacteraceae</taxon>
        <taxon>Celeribacter</taxon>
    </lineage>
</organism>
<feature type="transmembrane region" description="Helical" evidence="1">
    <location>
        <begin position="176"/>
        <end position="197"/>
    </location>
</feature>
<feature type="transmembrane region" description="Helical" evidence="1">
    <location>
        <begin position="123"/>
        <end position="141"/>
    </location>
</feature>
<dbReference type="Gene3D" id="1.10.3730.20">
    <property type="match status" value="1"/>
</dbReference>
<feature type="transmembrane region" description="Helical" evidence="1">
    <location>
        <begin position="241"/>
        <end position="257"/>
    </location>
</feature>
<feature type="domain" description="EamA" evidence="2">
    <location>
        <begin position="6"/>
        <end position="137"/>
    </location>
</feature>
<dbReference type="EMBL" id="FNBL01000001">
    <property type="protein sequence ID" value="SDE82441.1"/>
    <property type="molecule type" value="Genomic_DNA"/>
</dbReference>
<dbReference type="Proteomes" id="UP000182284">
    <property type="component" value="Unassembled WGS sequence"/>
</dbReference>
<dbReference type="GO" id="GO:0016020">
    <property type="term" value="C:membrane"/>
    <property type="evidence" value="ECO:0007669"/>
    <property type="project" value="InterPro"/>
</dbReference>
<feature type="transmembrane region" description="Helical" evidence="1">
    <location>
        <begin position="263"/>
        <end position="281"/>
    </location>
</feature>
<accession>A0A1G7G2S2</accession>
<dbReference type="RefSeq" id="WP_074640455.1">
    <property type="nucleotide sequence ID" value="NZ_FNBL01000001.1"/>
</dbReference>
<evidence type="ECO:0000313" key="3">
    <source>
        <dbReference type="EMBL" id="SDE82441.1"/>
    </source>
</evidence>
<dbReference type="PANTHER" id="PTHR22911">
    <property type="entry name" value="ACYL-MALONYL CONDENSING ENZYME-RELATED"/>
    <property type="match status" value="1"/>
</dbReference>
<dbReference type="InterPro" id="IPR037185">
    <property type="entry name" value="EmrE-like"/>
</dbReference>
<sequence length="303" mass="32409">MNNLNAILLVVAAMASFTVEDMFIKRLSETLPVGEILALIAIGSCMAFGMIARIKGNVIFVRRNWRPVILARAGTEAFAALSFATALSLVDISTVGAVFQSMPLVVTMGAALFLNESVGWRRWMAIVIGFIGVLMIIRPGLSGFEPEALWVLVAVLSVAIRDLMTRVMDAAVPSNVVSFQAYLTVAVASLVMLALTPGTPPLMPDAPEALMVLAGIVFGTIGYACIVAGMRLGDASAVTPFRYTRLVFTMLVGIVVFGERPDLMTYLGSALIIASGLYAYLRERKLARLSVATLADEAQTHGF</sequence>
<dbReference type="OrthoDB" id="7165334at2"/>
<keyword evidence="1" id="KW-0812">Transmembrane</keyword>
<feature type="transmembrane region" description="Helical" evidence="1">
    <location>
        <begin position="209"/>
        <end position="229"/>
    </location>
</feature>
<protein>
    <submittedName>
        <fullName evidence="3">Permease of the drug/metabolite transporter (DMT) superfamily</fullName>
    </submittedName>
</protein>